<dbReference type="AlphaFoldDB" id="B3M3C6"/>
<dbReference type="PANTHER" id="PTHR20987">
    <property type="entry name" value="CHITIN-BINDING TYPE-2 DOMAIN-CONTAINING PROTEIN-RELATED"/>
    <property type="match status" value="1"/>
</dbReference>
<evidence type="ECO:0000313" key="3">
    <source>
        <dbReference type="Proteomes" id="UP000007801"/>
    </source>
</evidence>
<gene>
    <name evidence="2" type="primary">Dana\GF16452</name>
    <name evidence="2" type="synonym">dana_GLEANR_17722</name>
    <name evidence="2" type="ORF">GF16452</name>
</gene>
<keyword evidence="3" id="KW-1185">Reference proteome</keyword>
<evidence type="ECO:0000256" key="1">
    <source>
        <dbReference type="SAM" id="SignalP"/>
    </source>
</evidence>
<dbReference type="PhylomeDB" id="B3M3C6"/>
<organism evidence="2 3">
    <name type="scientific">Drosophila ananassae</name>
    <name type="common">Fruit fly</name>
    <dbReference type="NCBI Taxonomy" id="7217"/>
    <lineage>
        <taxon>Eukaryota</taxon>
        <taxon>Metazoa</taxon>
        <taxon>Ecdysozoa</taxon>
        <taxon>Arthropoda</taxon>
        <taxon>Hexapoda</taxon>
        <taxon>Insecta</taxon>
        <taxon>Pterygota</taxon>
        <taxon>Neoptera</taxon>
        <taxon>Endopterygota</taxon>
        <taxon>Diptera</taxon>
        <taxon>Brachycera</taxon>
        <taxon>Muscomorpha</taxon>
        <taxon>Ephydroidea</taxon>
        <taxon>Drosophilidae</taxon>
        <taxon>Drosophila</taxon>
        <taxon>Sophophora</taxon>
    </lineage>
</organism>
<feature type="chain" id="PRO_5002789963" description="Chitin-binding type-2 domain-containing protein" evidence="1">
    <location>
        <begin position="27"/>
        <end position="107"/>
    </location>
</feature>
<dbReference type="FunCoup" id="B3M3C6">
    <property type="interactions" value="1"/>
</dbReference>
<dbReference type="KEGG" id="dan:6499248"/>
<dbReference type="InterPro" id="IPR036508">
    <property type="entry name" value="Chitin-bd_dom_sf"/>
</dbReference>
<sequence>MRPQALFWPLAGCLLLLLMLPPRILAQCNDFTQPGCLHEKEVGIPQRHCLDPTKFWMCPGLHLKAQLRTCQANTGFDQDMNACVPWIAWVWQPCHEPPSRPPGWKPC</sequence>
<dbReference type="Proteomes" id="UP000007801">
    <property type="component" value="Unassembled WGS sequence"/>
</dbReference>
<dbReference type="eggNOG" id="ENOG502T8X4">
    <property type="taxonomic scope" value="Eukaryota"/>
</dbReference>
<dbReference type="PANTHER" id="PTHR20987:SF0">
    <property type="entry name" value="CHITIN-BINDING TYPE-2 DOMAIN-CONTAINING PROTEIN-RELATED"/>
    <property type="match status" value="1"/>
</dbReference>
<accession>B3M3C6</accession>
<evidence type="ECO:0000313" key="2">
    <source>
        <dbReference type="EMBL" id="EDV43587.1"/>
    </source>
</evidence>
<dbReference type="GO" id="GO:0008061">
    <property type="term" value="F:chitin binding"/>
    <property type="evidence" value="ECO:0007669"/>
    <property type="project" value="InterPro"/>
</dbReference>
<dbReference type="EMBL" id="CH902617">
    <property type="protein sequence ID" value="EDV43587.1"/>
    <property type="molecule type" value="Genomic_DNA"/>
</dbReference>
<keyword evidence="1" id="KW-0732">Signal</keyword>
<dbReference type="HOGENOM" id="CLU_132266_2_0_1"/>
<dbReference type="InParanoid" id="B3M3C6"/>
<dbReference type="GeneID" id="6499250"/>
<dbReference type="OrthoDB" id="7880675at2759"/>
<protein>
    <recommendedName>
        <fullName evidence="4">Chitin-binding type-2 domain-containing protein</fullName>
    </recommendedName>
</protein>
<name>B3M3C6_DROAN</name>
<feature type="signal peptide" evidence="1">
    <location>
        <begin position="1"/>
        <end position="26"/>
    </location>
</feature>
<evidence type="ECO:0008006" key="4">
    <source>
        <dbReference type="Google" id="ProtNLM"/>
    </source>
</evidence>
<dbReference type="SUPFAM" id="SSF57625">
    <property type="entry name" value="Invertebrate chitin-binding proteins"/>
    <property type="match status" value="1"/>
</dbReference>
<dbReference type="OMA" id="AWVWQPC"/>
<reference evidence="2 3" key="1">
    <citation type="journal article" date="2007" name="Nature">
        <title>Evolution of genes and genomes on the Drosophila phylogeny.</title>
        <authorList>
            <consortium name="Drosophila 12 Genomes Consortium"/>
            <person name="Clark A.G."/>
            <person name="Eisen M.B."/>
            <person name="Smith D.R."/>
            <person name="Bergman C.M."/>
            <person name="Oliver B."/>
            <person name="Markow T.A."/>
            <person name="Kaufman T.C."/>
            <person name="Kellis M."/>
            <person name="Gelbart W."/>
            <person name="Iyer V.N."/>
            <person name="Pollard D.A."/>
            <person name="Sackton T.B."/>
            <person name="Larracuente A.M."/>
            <person name="Singh N.D."/>
            <person name="Abad J.P."/>
            <person name="Abt D.N."/>
            <person name="Adryan B."/>
            <person name="Aguade M."/>
            <person name="Akashi H."/>
            <person name="Anderson W.W."/>
            <person name="Aquadro C.F."/>
            <person name="Ardell D.H."/>
            <person name="Arguello R."/>
            <person name="Artieri C.G."/>
            <person name="Barbash D.A."/>
            <person name="Barker D."/>
            <person name="Barsanti P."/>
            <person name="Batterham P."/>
            <person name="Batzoglou S."/>
            <person name="Begun D."/>
            <person name="Bhutkar A."/>
            <person name="Blanco E."/>
            <person name="Bosak S.A."/>
            <person name="Bradley R.K."/>
            <person name="Brand A.D."/>
            <person name="Brent M.R."/>
            <person name="Brooks A.N."/>
            <person name="Brown R.H."/>
            <person name="Butlin R.K."/>
            <person name="Caggese C."/>
            <person name="Calvi B.R."/>
            <person name="Bernardo de Carvalho A."/>
            <person name="Caspi A."/>
            <person name="Castrezana S."/>
            <person name="Celniker S.E."/>
            <person name="Chang J.L."/>
            <person name="Chapple C."/>
            <person name="Chatterji S."/>
            <person name="Chinwalla A."/>
            <person name="Civetta A."/>
            <person name="Clifton S.W."/>
            <person name="Comeron J.M."/>
            <person name="Costello J.C."/>
            <person name="Coyne J.A."/>
            <person name="Daub J."/>
            <person name="David R.G."/>
            <person name="Delcher A.L."/>
            <person name="Delehaunty K."/>
            <person name="Do C.B."/>
            <person name="Ebling H."/>
            <person name="Edwards K."/>
            <person name="Eickbush T."/>
            <person name="Evans J.D."/>
            <person name="Filipski A."/>
            <person name="Findeiss S."/>
            <person name="Freyhult E."/>
            <person name="Fulton L."/>
            <person name="Fulton R."/>
            <person name="Garcia A.C."/>
            <person name="Gardiner A."/>
            <person name="Garfield D.A."/>
            <person name="Garvin B.E."/>
            <person name="Gibson G."/>
            <person name="Gilbert D."/>
            <person name="Gnerre S."/>
            <person name="Godfrey J."/>
            <person name="Good R."/>
            <person name="Gotea V."/>
            <person name="Gravely B."/>
            <person name="Greenberg A.J."/>
            <person name="Griffiths-Jones S."/>
            <person name="Gross S."/>
            <person name="Guigo R."/>
            <person name="Gustafson E.A."/>
            <person name="Haerty W."/>
            <person name="Hahn M.W."/>
            <person name="Halligan D.L."/>
            <person name="Halpern A.L."/>
            <person name="Halter G.M."/>
            <person name="Han M.V."/>
            <person name="Heger A."/>
            <person name="Hillier L."/>
            <person name="Hinrichs A.S."/>
            <person name="Holmes I."/>
            <person name="Hoskins R.A."/>
            <person name="Hubisz M.J."/>
            <person name="Hultmark D."/>
            <person name="Huntley M.A."/>
            <person name="Jaffe D.B."/>
            <person name="Jagadeeshan S."/>
            <person name="Jeck W.R."/>
            <person name="Johnson J."/>
            <person name="Jones C.D."/>
            <person name="Jordan W.C."/>
            <person name="Karpen G.H."/>
            <person name="Kataoka E."/>
            <person name="Keightley P.D."/>
            <person name="Kheradpour P."/>
            <person name="Kirkness E.F."/>
            <person name="Koerich L.B."/>
            <person name="Kristiansen K."/>
            <person name="Kudrna D."/>
            <person name="Kulathinal R.J."/>
            <person name="Kumar S."/>
            <person name="Kwok R."/>
            <person name="Lander E."/>
            <person name="Langley C.H."/>
            <person name="Lapoint R."/>
            <person name="Lazzaro B.P."/>
            <person name="Lee S.J."/>
            <person name="Levesque L."/>
            <person name="Li R."/>
            <person name="Lin C.F."/>
            <person name="Lin M.F."/>
            <person name="Lindblad-Toh K."/>
            <person name="Llopart A."/>
            <person name="Long M."/>
            <person name="Low L."/>
            <person name="Lozovsky E."/>
            <person name="Lu J."/>
            <person name="Luo M."/>
            <person name="Machado C.A."/>
            <person name="Makalowski W."/>
            <person name="Marzo M."/>
            <person name="Matsuda M."/>
            <person name="Matzkin L."/>
            <person name="McAllister B."/>
            <person name="McBride C.S."/>
            <person name="McKernan B."/>
            <person name="McKernan K."/>
            <person name="Mendez-Lago M."/>
            <person name="Minx P."/>
            <person name="Mollenhauer M.U."/>
            <person name="Montooth K."/>
            <person name="Mount S.M."/>
            <person name="Mu X."/>
            <person name="Myers E."/>
            <person name="Negre B."/>
            <person name="Newfeld S."/>
            <person name="Nielsen R."/>
            <person name="Noor M.A."/>
            <person name="O'Grady P."/>
            <person name="Pachter L."/>
            <person name="Papaceit M."/>
            <person name="Parisi M.J."/>
            <person name="Parisi M."/>
            <person name="Parts L."/>
            <person name="Pedersen J.S."/>
            <person name="Pesole G."/>
            <person name="Phillippy A.M."/>
            <person name="Ponting C.P."/>
            <person name="Pop M."/>
            <person name="Porcelli D."/>
            <person name="Powell J.R."/>
            <person name="Prohaska S."/>
            <person name="Pruitt K."/>
            <person name="Puig M."/>
            <person name="Quesneville H."/>
            <person name="Ram K.R."/>
            <person name="Rand D."/>
            <person name="Rasmussen M.D."/>
            <person name="Reed L.K."/>
            <person name="Reenan R."/>
            <person name="Reily A."/>
            <person name="Remington K.A."/>
            <person name="Rieger T.T."/>
            <person name="Ritchie M.G."/>
            <person name="Robin C."/>
            <person name="Rogers Y.H."/>
            <person name="Rohde C."/>
            <person name="Rozas J."/>
            <person name="Rubenfield M.J."/>
            <person name="Ruiz A."/>
            <person name="Russo S."/>
            <person name="Salzberg S.L."/>
            <person name="Sanchez-Gracia A."/>
            <person name="Saranga D.J."/>
            <person name="Sato H."/>
            <person name="Schaeffer S.W."/>
            <person name="Schatz M.C."/>
            <person name="Schlenke T."/>
            <person name="Schwartz R."/>
            <person name="Segarra C."/>
            <person name="Singh R.S."/>
            <person name="Sirot L."/>
            <person name="Sirota M."/>
            <person name="Sisneros N.B."/>
            <person name="Smith C.D."/>
            <person name="Smith T.F."/>
            <person name="Spieth J."/>
            <person name="Stage D.E."/>
            <person name="Stark A."/>
            <person name="Stephan W."/>
            <person name="Strausberg R.L."/>
            <person name="Strempel S."/>
            <person name="Sturgill D."/>
            <person name="Sutton G."/>
            <person name="Sutton G.G."/>
            <person name="Tao W."/>
            <person name="Teichmann S."/>
            <person name="Tobari Y.N."/>
            <person name="Tomimura Y."/>
            <person name="Tsolas J.M."/>
            <person name="Valente V.L."/>
            <person name="Venter E."/>
            <person name="Venter J.C."/>
            <person name="Vicario S."/>
            <person name="Vieira F.G."/>
            <person name="Vilella A.J."/>
            <person name="Villasante A."/>
            <person name="Walenz B."/>
            <person name="Wang J."/>
            <person name="Wasserman M."/>
            <person name="Watts T."/>
            <person name="Wilson D."/>
            <person name="Wilson R.K."/>
            <person name="Wing R.A."/>
            <person name="Wolfner M.F."/>
            <person name="Wong A."/>
            <person name="Wong G.K."/>
            <person name="Wu C.I."/>
            <person name="Wu G."/>
            <person name="Yamamoto D."/>
            <person name="Yang H.P."/>
            <person name="Yang S.P."/>
            <person name="Yorke J.A."/>
            <person name="Yoshida K."/>
            <person name="Zdobnov E."/>
            <person name="Zhang P."/>
            <person name="Zhang Y."/>
            <person name="Zimin A.V."/>
            <person name="Baldwin J."/>
            <person name="Abdouelleil A."/>
            <person name="Abdulkadir J."/>
            <person name="Abebe A."/>
            <person name="Abera B."/>
            <person name="Abreu J."/>
            <person name="Acer S.C."/>
            <person name="Aftuck L."/>
            <person name="Alexander A."/>
            <person name="An P."/>
            <person name="Anderson E."/>
            <person name="Anderson S."/>
            <person name="Arachi H."/>
            <person name="Azer M."/>
            <person name="Bachantsang P."/>
            <person name="Barry A."/>
            <person name="Bayul T."/>
            <person name="Berlin A."/>
            <person name="Bessette D."/>
            <person name="Bloom T."/>
            <person name="Blye J."/>
            <person name="Boguslavskiy L."/>
            <person name="Bonnet C."/>
            <person name="Boukhgalter B."/>
            <person name="Bourzgui I."/>
            <person name="Brown A."/>
            <person name="Cahill P."/>
            <person name="Channer S."/>
            <person name="Cheshatsang Y."/>
            <person name="Chuda L."/>
            <person name="Citroen M."/>
            <person name="Collymore A."/>
            <person name="Cooke P."/>
            <person name="Costello M."/>
            <person name="D'Aco K."/>
            <person name="Daza R."/>
            <person name="De Haan G."/>
            <person name="DeGray S."/>
            <person name="DeMaso C."/>
            <person name="Dhargay N."/>
            <person name="Dooley K."/>
            <person name="Dooley E."/>
            <person name="Doricent M."/>
            <person name="Dorje P."/>
            <person name="Dorjee K."/>
            <person name="Dupes A."/>
            <person name="Elong R."/>
            <person name="Falk J."/>
            <person name="Farina A."/>
            <person name="Faro S."/>
            <person name="Ferguson D."/>
            <person name="Fisher S."/>
            <person name="Foley C.D."/>
            <person name="Franke A."/>
            <person name="Friedrich D."/>
            <person name="Gadbois L."/>
            <person name="Gearin G."/>
            <person name="Gearin C.R."/>
            <person name="Giannoukos G."/>
            <person name="Goode T."/>
            <person name="Graham J."/>
            <person name="Grandbois E."/>
            <person name="Grewal S."/>
            <person name="Gyaltsen K."/>
            <person name="Hafez N."/>
            <person name="Hagos B."/>
            <person name="Hall J."/>
            <person name="Henson C."/>
            <person name="Hollinger A."/>
            <person name="Honan T."/>
            <person name="Huard M.D."/>
            <person name="Hughes L."/>
            <person name="Hurhula B."/>
            <person name="Husby M.E."/>
            <person name="Kamat A."/>
            <person name="Kanga B."/>
            <person name="Kashin S."/>
            <person name="Khazanovich D."/>
            <person name="Kisner P."/>
            <person name="Lance K."/>
            <person name="Lara M."/>
            <person name="Lee W."/>
            <person name="Lennon N."/>
            <person name="Letendre F."/>
            <person name="LeVine R."/>
            <person name="Lipovsky A."/>
            <person name="Liu X."/>
            <person name="Liu J."/>
            <person name="Liu S."/>
            <person name="Lokyitsang T."/>
            <person name="Lokyitsang Y."/>
            <person name="Lubonja R."/>
            <person name="Lui A."/>
            <person name="MacDonald P."/>
            <person name="Magnisalis V."/>
            <person name="Maru K."/>
            <person name="Matthews C."/>
            <person name="McCusker W."/>
            <person name="McDonough S."/>
            <person name="Mehta T."/>
            <person name="Meldrim J."/>
            <person name="Meneus L."/>
            <person name="Mihai O."/>
            <person name="Mihalev A."/>
            <person name="Mihova T."/>
            <person name="Mittelman R."/>
            <person name="Mlenga V."/>
            <person name="Montmayeur A."/>
            <person name="Mulrain L."/>
            <person name="Navidi A."/>
            <person name="Naylor J."/>
            <person name="Negash T."/>
            <person name="Nguyen T."/>
            <person name="Nguyen N."/>
            <person name="Nicol R."/>
            <person name="Norbu C."/>
            <person name="Norbu N."/>
            <person name="Novod N."/>
            <person name="O'Neill B."/>
            <person name="Osman S."/>
            <person name="Markiewicz E."/>
            <person name="Oyono O.L."/>
            <person name="Patti C."/>
            <person name="Phunkhang P."/>
            <person name="Pierre F."/>
            <person name="Priest M."/>
            <person name="Raghuraman S."/>
            <person name="Rege F."/>
            <person name="Reyes R."/>
            <person name="Rise C."/>
            <person name="Rogov P."/>
            <person name="Ross K."/>
            <person name="Ryan E."/>
            <person name="Settipalli S."/>
            <person name="Shea T."/>
            <person name="Sherpa N."/>
            <person name="Shi L."/>
            <person name="Shih D."/>
            <person name="Sparrow T."/>
            <person name="Spaulding J."/>
            <person name="Stalker J."/>
            <person name="Stange-Thomann N."/>
            <person name="Stavropoulos S."/>
            <person name="Stone C."/>
            <person name="Strader C."/>
            <person name="Tesfaye S."/>
            <person name="Thomson T."/>
            <person name="Thoulutsang Y."/>
            <person name="Thoulutsang D."/>
            <person name="Topham K."/>
            <person name="Topping I."/>
            <person name="Tsamla T."/>
            <person name="Vassiliev H."/>
            <person name="Vo A."/>
            <person name="Wangchuk T."/>
            <person name="Wangdi T."/>
            <person name="Weiand M."/>
            <person name="Wilkinson J."/>
            <person name="Wilson A."/>
            <person name="Yadav S."/>
            <person name="Young G."/>
            <person name="Yu Q."/>
            <person name="Zembek L."/>
            <person name="Zhong D."/>
            <person name="Zimmer A."/>
            <person name="Zwirko Z."/>
            <person name="Jaffe D.B."/>
            <person name="Alvarez P."/>
            <person name="Brockman W."/>
            <person name="Butler J."/>
            <person name="Chin C."/>
            <person name="Gnerre S."/>
            <person name="Grabherr M."/>
            <person name="Kleber M."/>
            <person name="Mauceli E."/>
            <person name="MacCallum I."/>
        </authorList>
    </citation>
    <scope>NUCLEOTIDE SEQUENCE [LARGE SCALE GENOMIC DNA]</scope>
    <source>
        <strain evidence="3">Tucson 14024-0371.13</strain>
    </source>
</reference>
<proteinExistence type="predicted"/>